<keyword evidence="3" id="KW-1185">Reference proteome</keyword>
<feature type="region of interest" description="Disordered" evidence="1">
    <location>
        <begin position="1"/>
        <end position="33"/>
    </location>
</feature>
<gene>
    <name evidence="2" type="ORF">T440DRAFT_447625</name>
</gene>
<dbReference type="OrthoDB" id="3783521at2759"/>
<evidence type="ECO:0000256" key="1">
    <source>
        <dbReference type="SAM" id="MobiDB-lite"/>
    </source>
</evidence>
<proteinExistence type="predicted"/>
<protein>
    <submittedName>
        <fullName evidence="2">Uncharacterized protein</fullName>
    </submittedName>
</protein>
<evidence type="ECO:0000313" key="2">
    <source>
        <dbReference type="EMBL" id="KAF2852064.1"/>
    </source>
</evidence>
<dbReference type="EMBL" id="MU006300">
    <property type="protein sequence ID" value="KAF2852064.1"/>
    <property type="molecule type" value="Genomic_DNA"/>
</dbReference>
<organism evidence="2 3">
    <name type="scientific">Plenodomus tracheiphilus IPT5</name>
    <dbReference type="NCBI Taxonomy" id="1408161"/>
    <lineage>
        <taxon>Eukaryota</taxon>
        <taxon>Fungi</taxon>
        <taxon>Dikarya</taxon>
        <taxon>Ascomycota</taxon>
        <taxon>Pezizomycotina</taxon>
        <taxon>Dothideomycetes</taxon>
        <taxon>Pleosporomycetidae</taxon>
        <taxon>Pleosporales</taxon>
        <taxon>Pleosporineae</taxon>
        <taxon>Leptosphaeriaceae</taxon>
        <taxon>Plenodomus</taxon>
    </lineage>
</organism>
<evidence type="ECO:0000313" key="3">
    <source>
        <dbReference type="Proteomes" id="UP000799423"/>
    </source>
</evidence>
<accession>A0A6A7B9H8</accession>
<dbReference type="AlphaFoldDB" id="A0A6A7B9H8"/>
<dbReference type="Proteomes" id="UP000799423">
    <property type="component" value="Unassembled WGS sequence"/>
</dbReference>
<reference evidence="2" key="1">
    <citation type="submission" date="2020-01" db="EMBL/GenBank/DDBJ databases">
        <authorList>
            <consortium name="DOE Joint Genome Institute"/>
            <person name="Haridas S."/>
            <person name="Albert R."/>
            <person name="Binder M."/>
            <person name="Bloem J."/>
            <person name="Labutti K."/>
            <person name="Salamov A."/>
            <person name="Andreopoulos B."/>
            <person name="Baker S.E."/>
            <person name="Barry K."/>
            <person name="Bills G."/>
            <person name="Bluhm B.H."/>
            <person name="Cannon C."/>
            <person name="Castanera R."/>
            <person name="Culley D.E."/>
            <person name="Daum C."/>
            <person name="Ezra D."/>
            <person name="Gonzalez J.B."/>
            <person name="Henrissat B."/>
            <person name="Kuo A."/>
            <person name="Liang C."/>
            <person name="Lipzen A."/>
            <person name="Lutzoni F."/>
            <person name="Magnuson J."/>
            <person name="Mondo S."/>
            <person name="Nolan M."/>
            <person name="Ohm R."/>
            <person name="Pangilinan J."/>
            <person name="Park H.-J."/>
            <person name="Ramirez L."/>
            <person name="Alfaro M."/>
            <person name="Sun H."/>
            <person name="Tritt A."/>
            <person name="Yoshinaga Y."/>
            <person name="Zwiers L.-H."/>
            <person name="Turgeon B.G."/>
            <person name="Goodwin S.B."/>
            <person name="Spatafora J.W."/>
            <person name="Crous P.W."/>
            <person name="Grigoriev I.V."/>
        </authorList>
    </citation>
    <scope>NUCLEOTIDE SEQUENCE</scope>
    <source>
        <strain evidence="2">IPT5</strain>
    </source>
</reference>
<name>A0A6A7B9H8_9PLEO</name>
<sequence>MGNTPGLDNIDTCPKKDEIGPDDDDSDIDVRPRGKCTGDYAGLRWAGTSKTVADHPNIPSALPKSAGPNGTLHAEVIRRELEQVLSDDQMNKYIIIQKKDEDAERLFTIAHEVALNERTALHYSNFHTYNAFRDVNIPEEARRAVRNPNGSWRQMTPYANCLAMASANCNALRKRLQGLARFRRYAYRVELVTNLWEQNAAHDLQYHALCILRLDRFCIVIDPIPYRGAQRVPLGQIGGHSIETRADADSWAYVRGPRNARLLVEYAPFNGIQVDVLPRPITRAPGRGMDVEYSDPFSVIRGGLTGGVLNMAYPSSRNLYTSAVGRGEYPSRRTIYFLSTWDRQPTFTDSYSVITTRTTPQFLVTTAKLLISFDSQRSLHLKFIPCVDWLARPGNRHLLRELIAYMSMDRSVDWASKPYMSCEVRFRSWRRLITDGFSIRERRGIRLLEAISEGLGQPKGEINKIAHVMLSVWRTQAQAVAGAAG</sequence>